<evidence type="ECO:0008006" key="3">
    <source>
        <dbReference type="Google" id="ProtNLM"/>
    </source>
</evidence>
<protein>
    <recommendedName>
        <fullName evidence="3">Esterase</fullName>
    </recommendedName>
</protein>
<dbReference type="InterPro" id="IPR029058">
    <property type="entry name" value="AB_hydrolase_fold"/>
</dbReference>
<organism evidence="1 2">
    <name type="scientific">Gnomoniopsis smithogilvyi</name>
    <dbReference type="NCBI Taxonomy" id="1191159"/>
    <lineage>
        <taxon>Eukaryota</taxon>
        <taxon>Fungi</taxon>
        <taxon>Dikarya</taxon>
        <taxon>Ascomycota</taxon>
        <taxon>Pezizomycotina</taxon>
        <taxon>Sordariomycetes</taxon>
        <taxon>Sordariomycetidae</taxon>
        <taxon>Diaporthales</taxon>
        <taxon>Gnomoniaceae</taxon>
        <taxon>Gnomoniopsis</taxon>
    </lineage>
</organism>
<dbReference type="Gene3D" id="3.40.50.1820">
    <property type="entry name" value="alpha/beta hydrolase"/>
    <property type="match status" value="1"/>
</dbReference>
<dbReference type="PANTHER" id="PTHR48098">
    <property type="entry name" value="ENTEROCHELIN ESTERASE-RELATED"/>
    <property type="match status" value="1"/>
</dbReference>
<sequence length="661" mass="72456">MLPWNLRLEVQISVADGIIDGSTDGHVQLLFAPAGTDPLANTGVTSSPNYFFGQNVFDLATDTVITLSGGSNDSTQTGVYGWRNVSLDDVPQGDYSVQAFLNIYETVKRADGSEVSVHFPCGDGATEVGGYGSPRTSLVNVTVTGVNQTIDLVFDDITPAENFTGTEIGGCQQGNYEDTESLKHVKIRSDVLSAWWNRDMYIGANVLLPKGYNASDTTTRYPVVYTQAHWPGGLGAFGYPVWDPYSSIWDAGIIPDTQTAASRPTPRLILVVFRHENPFYDDSYAVNTANLGPWGDAINEELIPHLDAMFNTIAEPYARVQQGTSTGGWESAANVIFRPDLFGVCFAAYPDSLDFHRLQDIPLYDNKNAYLRDDGSEIVSIRRFDNGVQVNQATVAQENHWELTFGTNTRSIGGQWDIWNTVFGVQGLNGYPLVPWDKVTGEIYPGAVEYWKKMDLAEYVTSNWNNERNLSEVLRGRLFFYVGLQDNYFLNEGVAQFQSRVEAMEGGAGWANFTYGEGLGHGGLYNLLDIWDYLELIETWVQDHAPDGKTPLSSAATVATARGNNFDDVMAYGGHQAALARQADPVLEGTNATTVGKWDPGMVLMAQWIVSGNSSGDAFQVEQGGWAEFTGEQTGTLEIAVTGRKRDYADETRKSNAVSLG</sequence>
<dbReference type="EMBL" id="JAPEVB010000003">
    <property type="protein sequence ID" value="KAJ4392322.1"/>
    <property type="molecule type" value="Genomic_DNA"/>
</dbReference>
<evidence type="ECO:0000313" key="2">
    <source>
        <dbReference type="Proteomes" id="UP001140453"/>
    </source>
</evidence>
<dbReference type="AlphaFoldDB" id="A0A9W8YXK6"/>
<dbReference type="Proteomes" id="UP001140453">
    <property type="component" value="Unassembled WGS sequence"/>
</dbReference>
<dbReference type="OrthoDB" id="184793at2759"/>
<accession>A0A9W8YXK6</accession>
<dbReference type="InterPro" id="IPR050583">
    <property type="entry name" value="Mycobacterial_A85_antigen"/>
</dbReference>
<proteinExistence type="predicted"/>
<dbReference type="Pfam" id="PF00756">
    <property type="entry name" value="Esterase"/>
    <property type="match status" value="1"/>
</dbReference>
<comment type="caution">
    <text evidence="1">The sequence shown here is derived from an EMBL/GenBank/DDBJ whole genome shotgun (WGS) entry which is preliminary data.</text>
</comment>
<dbReference type="PANTHER" id="PTHR48098:SF3">
    <property type="entry name" value="IRON(III) ENTEROBACTIN ESTERASE"/>
    <property type="match status" value="1"/>
</dbReference>
<keyword evidence="2" id="KW-1185">Reference proteome</keyword>
<dbReference type="SUPFAM" id="SSF53474">
    <property type="entry name" value="alpha/beta-Hydrolases"/>
    <property type="match status" value="1"/>
</dbReference>
<evidence type="ECO:0000313" key="1">
    <source>
        <dbReference type="EMBL" id="KAJ4392322.1"/>
    </source>
</evidence>
<gene>
    <name evidence="1" type="ORF">N0V93_005947</name>
</gene>
<reference evidence="1" key="1">
    <citation type="submission" date="2022-10" db="EMBL/GenBank/DDBJ databases">
        <title>Tapping the CABI collections for fungal endophytes: first genome assemblies for Collariella, Neodidymelliopsis, Ascochyta clinopodiicola, Didymella pomorum, Didymosphaeria variabile, Neocosmospora piperis and Neocucurbitaria cava.</title>
        <authorList>
            <person name="Hill R."/>
        </authorList>
    </citation>
    <scope>NUCLEOTIDE SEQUENCE</scope>
    <source>
        <strain evidence="1">IMI 355082</strain>
    </source>
</reference>
<dbReference type="InterPro" id="IPR000801">
    <property type="entry name" value="Esterase-like"/>
</dbReference>
<name>A0A9W8YXK6_9PEZI</name>